<dbReference type="OrthoDB" id="598006at2"/>
<feature type="transmembrane region" description="Helical" evidence="1">
    <location>
        <begin position="12"/>
        <end position="34"/>
    </location>
</feature>
<dbReference type="KEGG" id="cch:Cag_0492"/>
<dbReference type="HOGENOM" id="CLU_144656_0_0_10"/>
<accession>Q3ATB0</accession>
<name>Q3ATB0_CHLCH</name>
<keyword evidence="1" id="KW-0812">Transmembrane</keyword>
<organism evidence="2">
    <name type="scientific">Chlorobium chlorochromatii (strain CaD3)</name>
    <dbReference type="NCBI Taxonomy" id="340177"/>
    <lineage>
        <taxon>Bacteria</taxon>
        <taxon>Pseudomonadati</taxon>
        <taxon>Chlorobiota</taxon>
        <taxon>Chlorobiia</taxon>
        <taxon>Chlorobiales</taxon>
        <taxon>Chlorobiaceae</taxon>
        <taxon>Chlorobium/Pelodictyon group</taxon>
        <taxon>Chlorobium</taxon>
    </lineage>
</organism>
<reference evidence="2" key="1">
    <citation type="submission" date="2005-08" db="EMBL/GenBank/DDBJ databases">
        <title>Complete sequence of Chlorobium chlorochromatii CaD3.</title>
        <authorList>
            <person name="Copeland A."/>
            <person name="Lucas S."/>
            <person name="Lapidus A."/>
            <person name="Barry K."/>
            <person name="Detter J.C."/>
            <person name="Glavina T."/>
            <person name="Hammon N."/>
            <person name="Israni S."/>
            <person name="Pitluck S."/>
            <person name="Bryant D."/>
            <person name="Schmutz J."/>
            <person name="Larimer F."/>
            <person name="Land M."/>
            <person name="Kyrpides N."/>
            <person name="Ivanova N."/>
            <person name="Richardson P."/>
        </authorList>
    </citation>
    <scope>NUCLEOTIDE SEQUENCE [LARGE SCALE GENOMIC DNA]</scope>
    <source>
        <strain evidence="2">CaD3</strain>
    </source>
</reference>
<dbReference type="AlphaFoldDB" id="Q3ATB0"/>
<gene>
    <name evidence="2" type="ordered locus">Cag_0492</name>
</gene>
<protein>
    <submittedName>
        <fullName evidence="2">Uncharacterized protein</fullName>
    </submittedName>
</protein>
<sequence>MPSRPSKRFVLNWLKALLLSPGMLFPATYLLLYFSTTLYLNTALKSEVIKTLMPMGHISVRTVTTDMTLERITLHNVTLQPSAIGESKKPQHIRQLTIACPKLIPQLFTKQGRTQTICQVEQALSPIAQ</sequence>
<keyword evidence="1" id="KW-1133">Transmembrane helix</keyword>
<evidence type="ECO:0000256" key="1">
    <source>
        <dbReference type="SAM" id="Phobius"/>
    </source>
</evidence>
<proteinExistence type="predicted"/>
<dbReference type="EMBL" id="CP000108">
    <property type="protein sequence ID" value="ABB27765.1"/>
    <property type="molecule type" value="Genomic_DNA"/>
</dbReference>
<keyword evidence="1" id="KW-0472">Membrane</keyword>
<dbReference type="STRING" id="340177.Cag_0492"/>
<evidence type="ECO:0000313" key="2">
    <source>
        <dbReference type="EMBL" id="ABB27765.1"/>
    </source>
</evidence>